<feature type="chain" id="PRO_5047330519" evidence="1">
    <location>
        <begin position="35"/>
        <end position="1287"/>
    </location>
</feature>
<evidence type="ECO:0000313" key="3">
    <source>
        <dbReference type="EMBL" id="MBU5485616.1"/>
    </source>
</evidence>
<comment type="caution">
    <text evidence="3">The sequence shown here is derived from an EMBL/GenBank/DDBJ whole genome shotgun (WGS) entry which is preliminary data.</text>
</comment>
<reference evidence="3 4" key="1">
    <citation type="submission" date="2021-06" db="EMBL/GenBank/DDBJ databases">
        <authorList>
            <person name="Sun Q."/>
            <person name="Li D."/>
        </authorList>
    </citation>
    <scope>NUCLEOTIDE SEQUENCE [LARGE SCALE GENOMIC DNA]</scope>
    <source>
        <strain evidence="3 4">MSJ-11</strain>
    </source>
</reference>
<dbReference type="InterPro" id="IPR027954">
    <property type="entry name" value="Transcobalamin-like_C"/>
</dbReference>
<evidence type="ECO:0000259" key="2">
    <source>
        <dbReference type="Pfam" id="PF14478"/>
    </source>
</evidence>
<dbReference type="RefSeq" id="WP_216440145.1">
    <property type="nucleotide sequence ID" value="NZ_JAHLQF010000003.1"/>
</dbReference>
<keyword evidence="1" id="KW-0732">Signal</keyword>
<protein>
    <submittedName>
        <fullName evidence="3">DUF4430 domain-containing protein</fullName>
    </submittedName>
</protein>
<sequence length="1287" mass="142968">MNNKRKRIISFLMAFAMILSTLNLNLFNSNKVYAESIESVQATATVNEAIEAVIACMNKDYYDNKGGSLEGEAYAAMHKAGADIGKKDWRVNKDTSSYGLAAFGSKVTQALALMDLDEDPTIYKEISLISDIAKDINKVSSSRDMGINEVKALILLDRYSEKYSDKKVDYNLENAIKNLIEAQKKDGSINNAPQHTAAAIVVLNKHRDIEGVNDCINKALDYLHGKYTQNGALVNSKFFTGPNAEAVMWFVQTGENLTSEKWIKDGKGIIETLFNSWNGKKFVSSTGRSDYSPIPKVLSALVSLKEAGYGDYEIKGVKFDNINKEEPEKTCKANITIVYPNGDKKYDVKFKPSEVTISNKKQSGLTVLGALQATTDEYEAKGSMVTSIFGMKTEGMNGWMYSLNGEVPSTYANETEVKDGDKIVWYYSKDSMNGKGPSYEEVVNLVKDMDKEEKPEEPEKQKDGSSIASIINAIVNYYNEDHFITNQGQLQGFQYSAMYKAGADLGKKQWYLSEKYESFDKDLAYVGSKANQSLILIDLNRDANDYNNRKLIDEIVEKINSTNSYFGQREITAVIALDKYNEKFKDTKVDYNIEHAISKIIEAQCEDGGFKERGNSSVPINTGYALMALSKHKDVKGVDEAIEKALTYLQGIQKDDGGLYDTAFITGYHSEVLRGIIAAGENPTSKKWTKPSGKNPVDALFTLWKDNNSFDGKKGESINNRGWVEATWKALYALIDLRDAGYGEYVVDGVKVKGIDDGDNEQEEKTFKVNVAIAIPEGGKYECYFKPQEVTISDKKHDKGFTALGALQASTELYQMTGDMVTSIYGIENAGKNGWMYTVNEVVPEEMASKVSVKAGDKIIWYYSMGSMEGKAPTWEELTGKDSEEKPEDYTKEVEEAIKSSSAVILNGNIDDWNAIALKVAGIDVPDTYLKSIEEKIKNRDENLFNDNGKFSSTTDCERTIIGIVAAGGDPRNIGNYNLIEDLCSRDLLNESNIYSLIYGLIALDSGKFNLFNNSKFTREDIVKEIVDMQSNGGWGWGPVDGDTTSMCLIALSNYKNDENVKKAIDNGVKVLNDIRNDEGEYTSEWNKNESSESISQAIVALTALEIDPTSKEFTKGEKNLLDCLLAYKTKDGGFAHTKNNLNVANRKATEQALQALAAYKNFKDGKIDSIYNIKEFKDDIKVEEIEIKNLTNVKEFKLGTDAKIIVQAINNGKEAKDAALIIGLFDKDGEFVNYVAAKQSIESGKTIELNGIIKLPKEGQYTVKAFVWDGLEDMNSLSNVIEIPVK</sequence>
<accession>A0ABS6EK85</accession>
<feature type="domain" description="Transcobalamin-like C-terminal" evidence="2">
    <location>
        <begin position="802"/>
        <end position="864"/>
    </location>
</feature>
<name>A0ABS6EK85_9CLOT</name>
<dbReference type="CDD" id="cd00688">
    <property type="entry name" value="ISOPREN_C2_like"/>
    <property type="match status" value="1"/>
</dbReference>
<feature type="domain" description="Transcobalamin-like C-terminal" evidence="2">
    <location>
        <begin position="364"/>
        <end position="429"/>
    </location>
</feature>
<organism evidence="3 4">
    <name type="scientific">Clostridium mobile</name>
    <dbReference type="NCBI Taxonomy" id="2841512"/>
    <lineage>
        <taxon>Bacteria</taxon>
        <taxon>Bacillati</taxon>
        <taxon>Bacillota</taxon>
        <taxon>Clostridia</taxon>
        <taxon>Eubacteriales</taxon>
        <taxon>Clostridiaceae</taxon>
        <taxon>Clostridium</taxon>
    </lineage>
</organism>
<gene>
    <name evidence="3" type="ORF">KQI86_14950</name>
</gene>
<proteinExistence type="predicted"/>
<evidence type="ECO:0000313" key="4">
    <source>
        <dbReference type="Proteomes" id="UP000726170"/>
    </source>
</evidence>
<keyword evidence="4" id="KW-1185">Reference proteome</keyword>
<dbReference type="Proteomes" id="UP000726170">
    <property type="component" value="Unassembled WGS sequence"/>
</dbReference>
<evidence type="ECO:0000256" key="1">
    <source>
        <dbReference type="SAM" id="SignalP"/>
    </source>
</evidence>
<feature type="signal peptide" evidence="1">
    <location>
        <begin position="1"/>
        <end position="34"/>
    </location>
</feature>
<dbReference type="Pfam" id="PF14478">
    <property type="entry name" value="DUF4430"/>
    <property type="match status" value="2"/>
</dbReference>
<dbReference type="EMBL" id="JAHLQF010000003">
    <property type="protein sequence ID" value="MBU5485616.1"/>
    <property type="molecule type" value="Genomic_DNA"/>
</dbReference>